<evidence type="ECO:0000256" key="1">
    <source>
        <dbReference type="ARBA" id="ARBA00004651"/>
    </source>
</evidence>
<dbReference type="AlphaFoldDB" id="A0A7Z0LPT7"/>
<evidence type="ECO:0000313" key="8">
    <source>
        <dbReference type="EMBL" id="NYS76358.1"/>
    </source>
</evidence>
<evidence type="ECO:0000256" key="5">
    <source>
        <dbReference type="ARBA" id="ARBA00022989"/>
    </source>
</evidence>
<comment type="subcellular location">
    <subcellularLocation>
        <location evidence="1">Cell membrane</location>
        <topology evidence="1">Multi-pass membrane protein</topology>
    </subcellularLocation>
</comment>
<comment type="caution">
    <text evidence="8">The sequence shown here is derived from an EMBL/GenBank/DDBJ whole genome shotgun (WGS) entry which is preliminary data.</text>
</comment>
<comment type="similarity">
    <text evidence="2">Belongs to the UPF0718 family.</text>
</comment>
<feature type="transmembrane region" description="Helical" evidence="7">
    <location>
        <begin position="225"/>
        <end position="246"/>
    </location>
</feature>
<feature type="transmembrane region" description="Helical" evidence="7">
    <location>
        <begin position="140"/>
        <end position="158"/>
    </location>
</feature>
<dbReference type="GO" id="GO:0005886">
    <property type="term" value="C:plasma membrane"/>
    <property type="evidence" value="ECO:0007669"/>
    <property type="project" value="UniProtKB-SubCell"/>
</dbReference>
<proteinExistence type="inferred from homology"/>
<dbReference type="PANTHER" id="PTHR42775:SF1">
    <property type="entry name" value="PERMEASE RV2963-RELATED"/>
    <property type="match status" value="1"/>
</dbReference>
<reference evidence="8 9" key="1">
    <citation type="journal article" date="2003" name="Extremophiles">
        <title>Halomonas glaciei sp. nov. isolated from fast ice of Adelie Land, Antarctica.</title>
        <authorList>
            <person name="Reddy G.S."/>
            <person name="Raghavan P.U."/>
            <person name="Sarita N.B."/>
            <person name="Prakash J.S."/>
            <person name="Nagesh N."/>
            <person name="Delille D."/>
            <person name="Shivaji S."/>
        </authorList>
    </citation>
    <scope>NUCLEOTIDE SEQUENCE [LARGE SCALE GENOMIC DNA]</scope>
    <source>
        <strain evidence="8 9">DD39</strain>
    </source>
</reference>
<dbReference type="PANTHER" id="PTHR42775">
    <property type="entry name" value="PERMEASE RV2963-RELATED"/>
    <property type="match status" value="1"/>
</dbReference>
<feature type="transmembrane region" description="Helical" evidence="7">
    <location>
        <begin position="294"/>
        <end position="312"/>
    </location>
</feature>
<feature type="transmembrane region" description="Helical" evidence="7">
    <location>
        <begin position="266"/>
        <end position="287"/>
    </location>
</feature>
<keyword evidence="6 7" id="KW-0472">Membrane</keyword>
<dbReference type="Pfam" id="PF03773">
    <property type="entry name" value="ArsP_1"/>
    <property type="match status" value="1"/>
</dbReference>
<keyword evidence="4 7" id="KW-0812">Transmembrane</keyword>
<accession>A0A7Z0LPT7</accession>
<dbReference type="InterPro" id="IPR053166">
    <property type="entry name" value="UPF0718_permease"/>
</dbReference>
<evidence type="ECO:0000256" key="2">
    <source>
        <dbReference type="ARBA" id="ARBA00006386"/>
    </source>
</evidence>
<feature type="transmembrane region" description="Helical" evidence="7">
    <location>
        <begin position="75"/>
        <end position="100"/>
    </location>
</feature>
<evidence type="ECO:0000256" key="7">
    <source>
        <dbReference type="SAM" id="Phobius"/>
    </source>
</evidence>
<dbReference type="EMBL" id="JACCDE010000001">
    <property type="protein sequence ID" value="NYS76358.1"/>
    <property type="molecule type" value="Genomic_DNA"/>
</dbReference>
<dbReference type="RefSeq" id="WP_179914897.1">
    <property type="nucleotide sequence ID" value="NZ_JACCDE010000001.1"/>
</dbReference>
<protein>
    <submittedName>
        <fullName evidence="8">Permease</fullName>
    </submittedName>
</protein>
<keyword evidence="5 7" id="KW-1133">Transmembrane helix</keyword>
<evidence type="ECO:0000256" key="4">
    <source>
        <dbReference type="ARBA" id="ARBA00022692"/>
    </source>
</evidence>
<feature type="transmembrane region" description="Helical" evidence="7">
    <location>
        <begin position="33"/>
        <end position="54"/>
    </location>
</feature>
<evidence type="ECO:0000313" key="9">
    <source>
        <dbReference type="Proteomes" id="UP000526892"/>
    </source>
</evidence>
<dbReference type="InterPro" id="IPR005524">
    <property type="entry name" value="DUF318"/>
</dbReference>
<evidence type="ECO:0000256" key="6">
    <source>
        <dbReference type="ARBA" id="ARBA00023136"/>
    </source>
</evidence>
<sequence length="318" mass="33640">MNTRFSLVWWATLALLALGSLLPEPSIELARSVIVELFKLLPLILFVALMAGWLASSQLADRVRNTLDSRPWHAIVFAGLIGAITPVCGIASVPLVAALLRQGIPMAAAMAFWLSSPVTDPGMLILTAGILGWPFAIGKLLAALLLGLVAGAVMQGLSCWKPQTHWVREGALLQVSTNSCDSSAPSRFIDEAKATFSMVVRWLAFALTLEAMVRAHLGETGFSILTTVDSAWAVPLAVAVGGPLYIEGYAALPLLRGLIDMGLTPGAAMAFLMSGATISLYSAIAVWSLVRPAIFGLYLTLGIVGALIAGWMTDLVML</sequence>
<organism evidence="8 9">
    <name type="scientific">Vreelandella glaciei</name>
    <dbReference type="NCBI Taxonomy" id="186761"/>
    <lineage>
        <taxon>Bacteria</taxon>
        <taxon>Pseudomonadati</taxon>
        <taxon>Pseudomonadota</taxon>
        <taxon>Gammaproteobacteria</taxon>
        <taxon>Oceanospirillales</taxon>
        <taxon>Halomonadaceae</taxon>
        <taxon>Vreelandella</taxon>
    </lineage>
</organism>
<keyword evidence="9" id="KW-1185">Reference proteome</keyword>
<evidence type="ECO:0000256" key="3">
    <source>
        <dbReference type="ARBA" id="ARBA00022475"/>
    </source>
</evidence>
<gene>
    <name evidence="8" type="ORF">HZS80_01240</name>
</gene>
<dbReference type="Proteomes" id="UP000526892">
    <property type="component" value="Unassembled WGS sequence"/>
</dbReference>
<name>A0A7Z0LPT7_9GAMM</name>
<keyword evidence="3" id="KW-1003">Cell membrane</keyword>